<accession>A0A5L4KBF6</accession>
<comment type="caution">
    <text evidence="2">The sequence shown here is derived from an EMBL/GenBank/DDBJ whole genome shotgun (WGS) entry which is preliminary data.</text>
</comment>
<dbReference type="PANTHER" id="PTHR43415:SF3">
    <property type="entry name" value="GNAT-FAMILY ACETYLTRANSFERASE"/>
    <property type="match status" value="1"/>
</dbReference>
<organism evidence="2">
    <name type="scientific">Campylobacter fetus</name>
    <dbReference type="NCBI Taxonomy" id="196"/>
    <lineage>
        <taxon>Bacteria</taxon>
        <taxon>Pseudomonadati</taxon>
        <taxon>Campylobacterota</taxon>
        <taxon>Epsilonproteobacteria</taxon>
        <taxon>Campylobacterales</taxon>
        <taxon>Campylobacteraceae</taxon>
        <taxon>Campylobacter</taxon>
    </lineage>
</organism>
<dbReference type="EC" id="2.3.1.202" evidence="2"/>
<dbReference type="EMBL" id="AACCXK010000015">
    <property type="protein sequence ID" value="EAK0453556.1"/>
    <property type="molecule type" value="Genomic_DNA"/>
</dbReference>
<proteinExistence type="predicted"/>
<dbReference type="PANTHER" id="PTHR43415">
    <property type="entry name" value="SPERMIDINE N(1)-ACETYLTRANSFERASE"/>
    <property type="match status" value="1"/>
</dbReference>
<dbReference type="NCBIfam" id="TIGR03585">
    <property type="entry name" value="PseH"/>
    <property type="match status" value="1"/>
</dbReference>
<feature type="domain" description="N-acetyltransferase" evidence="1">
    <location>
        <begin position="5"/>
        <end position="148"/>
    </location>
</feature>
<dbReference type="SUPFAM" id="SSF55729">
    <property type="entry name" value="Acyl-CoA N-acyltransferases (Nat)"/>
    <property type="match status" value="1"/>
</dbReference>
<dbReference type="AlphaFoldDB" id="A0A5L4KBF6"/>
<keyword evidence="2" id="KW-0012">Acyltransferase</keyword>
<dbReference type="Pfam" id="PF00583">
    <property type="entry name" value="Acetyltransf_1"/>
    <property type="match status" value="1"/>
</dbReference>
<sequence length="149" mass="17594">MIWVKNFINLNNDEILAVFKARTDPRTTAFCIRNNFNFDEHLSFVRSLKFRNDKAYFMIYDDESFIAVISFVDISANQAEFGLYKTPGTKSIGKVLMNQMIKLAYSLNLKTIKAKVLKHNLKAINLYKEFGFEIYYEDKEIFYIKRIID</sequence>
<dbReference type="PROSITE" id="PS51186">
    <property type="entry name" value="GNAT"/>
    <property type="match status" value="1"/>
</dbReference>
<dbReference type="InterPro" id="IPR020036">
    <property type="entry name" value="PseH"/>
</dbReference>
<reference evidence="2" key="1">
    <citation type="submission" date="2018-05" db="EMBL/GenBank/DDBJ databases">
        <authorList>
            <consortium name="PulseNet: The National Subtyping Network for Foodborne Disease Surveillance"/>
            <person name="Tarr C.L."/>
            <person name="Trees E."/>
            <person name="Katz L.S."/>
            <person name="Carleton-Romer H.A."/>
            <person name="Stroika S."/>
            <person name="Kucerova Z."/>
            <person name="Roache K.F."/>
            <person name="Sabol A.L."/>
            <person name="Besser J."/>
            <person name="Gerner-Smidt P."/>
        </authorList>
    </citation>
    <scope>NUCLEOTIDE SEQUENCE</scope>
    <source>
        <strain evidence="2">2014D-0197</strain>
    </source>
</reference>
<dbReference type="GO" id="GO:0016747">
    <property type="term" value="F:acyltransferase activity, transferring groups other than amino-acyl groups"/>
    <property type="evidence" value="ECO:0007669"/>
    <property type="project" value="InterPro"/>
</dbReference>
<protein>
    <submittedName>
        <fullName evidence="2">UDP-4-amino-4, 6-dideoxy-N-acetyl-beta-L-altrosamine N-acetyltransferase</fullName>
        <ecNumber evidence="2">2.3.1.202</ecNumber>
    </submittedName>
</protein>
<evidence type="ECO:0000313" key="2">
    <source>
        <dbReference type="EMBL" id="EAK0453556.1"/>
    </source>
</evidence>
<name>A0A5L4KBF6_CAMFE</name>
<dbReference type="InterPro" id="IPR000182">
    <property type="entry name" value="GNAT_dom"/>
</dbReference>
<gene>
    <name evidence="2" type="primary">pseH</name>
    <name evidence="2" type="ORF">AAH17_07830</name>
</gene>
<evidence type="ECO:0000259" key="1">
    <source>
        <dbReference type="PROSITE" id="PS51186"/>
    </source>
</evidence>
<dbReference type="InterPro" id="IPR016181">
    <property type="entry name" value="Acyl_CoA_acyltransferase"/>
</dbReference>
<dbReference type="Gene3D" id="3.40.630.30">
    <property type="match status" value="1"/>
</dbReference>
<keyword evidence="2" id="KW-0808">Transferase</keyword>